<protein>
    <submittedName>
        <fullName evidence="2">Aminoglycoside phosphotransferase family protein</fullName>
        <ecNumber evidence="2">2.7.1.-</ecNumber>
    </submittedName>
</protein>
<dbReference type="EMBL" id="JARTLD010000003">
    <property type="protein sequence ID" value="MED5015982.1"/>
    <property type="molecule type" value="Genomic_DNA"/>
</dbReference>
<accession>A0ABU6PMF4</accession>
<dbReference type="InterPro" id="IPR002575">
    <property type="entry name" value="Aminoglycoside_PTrfase"/>
</dbReference>
<evidence type="ECO:0000259" key="1">
    <source>
        <dbReference type="Pfam" id="PF01636"/>
    </source>
</evidence>
<organism evidence="2 3">
    <name type="scientific">Paenibacillus chibensis</name>
    <dbReference type="NCBI Taxonomy" id="59846"/>
    <lineage>
        <taxon>Bacteria</taxon>
        <taxon>Bacillati</taxon>
        <taxon>Bacillota</taxon>
        <taxon>Bacilli</taxon>
        <taxon>Bacillales</taxon>
        <taxon>Paenibacillaceae</taxon>
        <taxon>Paenibacillus</taxon>
    </lineage>
</organism>
<dbReference type="Gene3D" id="3.90.1200.10">
    <property type="match status" value="1"/>
</dbReference>
<dbReference type="RefSeq" id="WP_328274830.1">
    <property type="nucleotide sequence ID" value="NZ_JARTLD010000003.1"/>
</dbReference>
<dbReference type="EC" id="2.7.1.-" evidence="2"/>
<evidence type="ECO:0000313" key="2">
    <source>
        <dbReference type="EMBL" id="MED5015982.1"/>
    </source>
</evidence>
<reference evidence="2 3" key="1">
    <citation type="submission" date="2023-03" db="EMBL/GenBank/DDBJ databases">
        <title>Bacillus Genome Sequencing.</title>
        <authorList>
            <person name="Dunlap C."/>
        </authorList>
    </citation>
    <scope>NUCLEOTIDE SEQUENCE [LARGE SCALE GENOMIC DNA]</scope>
    <source>
        <strain evidence="2 3">NRS-52</strain>
    </source>
</reference>
<dbReference type="SUPFAM" id="SSF56112">
    <property type="entry name" value="Protein kinase-like (PK-like)"/>
    <property type="match status" value="1"/>
</dbReference>
<sequence>MGESEEIIAFGRTAELMSYGEQRVLKLFRSGLPANLAEEEFRISMAVYQSGLSVPQPFEMLERDGRTGIVYEKAAGMTMIAALARDPGIVEAEGQRMARLHAEIHRCRVEGLPRQKAALAHKITEAKLLSEDETRRITAGMDLLEDEGFLCHGDYHPDNIILGEKEWIIDWMTAMTGSPKADVARTLLLLRTGTLPEELPPPVQELFARLRENLTIAYLQEYMKLSGITYTEIENWLVPVAAARLVEWIPEPEKAQLVKLIRERLQERP</sequence>
<feature type="domain" description="Aminoglycoside phosphotransferase" evidence="1">
    <location>
        <begin position="22"/>
        <end position="198"/>
    </location>
</feature>
<comment type="caution">
    <text evidence="2">The sequence shown here is derived from an EMBL/GenBank/DDBJ whole genome shotgun (WGS) entry which is preliminary data.</text>
</comment>
<keyword evidence="2" id="KW-0808">Transferase</keyword>
<keyword evidence="3" id="KW-1185">Reference proteome</keyword>
<proteinExistence type="predicted"/>
<dbReference type="Pfam" id="PF01636">
    <property type="entry name" value="APH"/>
    <property type="match status" value="1"/>
</dbReference>
<dbReference type="InterPro" id="IPR011009">
    <property type="entry name" value="Kinase-like_dom_sf"/>
</dbReference>
<gene>
    <name evidence="2" type="ORF">P9847_01545</name>
</gene>
<dbReference type="Proteomes" id="UP001343257">
    <property type="component" value="Unassembled WGS sequence"/>
</dbReference>
<dbReference type="GO" id="GO:0016740">
    <property type="term" value="F:transferase activity"/>
    <property type="evidence" value="ECO:0007669"/>
    <property type="project" value="UniProtKB-KW"/>
</dbReference>
<evidence type="ECO:0000313" key="3">
    <source>
        <dbReference type="Proteomes" id="UP001343257"/>
    </source>
</evidence>
<name>A0ABU6PMF4_9BACL</name>